<dbReference type="OrthoDB" id="9808744at2"/>
<evidence type="ECO:0000256" key="2">
    <source>
        <dbReference type="ARBA" id="ARBA00022649"/>
    </source>
</evidence>
<dbReference type="PANTHER" id="PTHR33988:SF3">
    <property type="entry name" value="ENDORIBONUCLEASE TOXIN CHPB-RELATED"/>
    <property type="match status" value="1"/>
</dbReference>
<evidence type="ECO:0000313" key="4">
    <source>
        <dbReference type="Proteomes" id="UP000320055"/>
    </source>
</evidence>
<name>A0A563VKW9_9CYAN</name>
<keyword evidence="2" id="KW-1277">Toxin-antitoxin system</keyword>
<dbReference type="InterPro" id="IPR003477">
    <property type="entry name" value="PemK-like"/>
</dbReference>
<dbReference type="RefSeq" id="WP_144869948.1">
    <property type="nucleotide sequence ID" value="NZ_LR213885.1"/>
</dbReference>
<protein>
    <submittedName>
        <fullName evidence="3">Toxin of the ChpA-ChpR toxin-antitoxin system, endoribonuclease</fullName>
    </submittedName>
</protein>
<dbReference type="AlphaFoldDB" id="A0A563VKW9"/>
<organism evidence="3 4">
    <name type="scientific">Hyella patelloides LEGE 07179</name>
    <dbReference type="NCBI Taxonomy" id="945734"/>
    <lineage>
        <taxon>Bacteria</taxon>
        <taxon>Bacillati</taxon>
        <taxon>Cyanobacteriota</taxon>
        <taxon>Cyanophyceae</taxon>
        <taxon>Pleurocapsales</taxon>
        <taxon>Hyellaceae</taxon>
        <taxon>Hyella</taxon>
    </lineage>
</organism>
<dbReference type="GO" id="GO:0006402">
    <property type="term" value="P:mRNA catabolic process"/>
    <property type="evidence" value="ECO:0007669"/>
    <property type="project" value="TreeGrafter"/>
</dbReference>
<reference evidence="3 4" key="1">
    <citation type="submission" date="2019-01" db="EMBL/GenBank/DDBJ databases">
        <authorList>
            <person name="Brito A."/>
        </authorList>
    </citation>
    <scope>NUCLEOTIDE SEQUENCE [LARGE SCALE GENOMIC DNA]</scope>
    <source>
        <strain evidence="3">1</strain>
    </source>
</reference>
<dbReference type="SUPFAM" id="SSF50118">
    <property type="entry name" value="Cell growth inhibitor/plasmid maintenance toxic component"/>
    <property type="match status" value="1"/>
</dbReference>
<proteinExistence type="inferred from homology"/>
<comment type="similarity">
    <text evidence="1">Belongs to the PemK/MazF family.</text>
</comment>
<dbReference type="EMBL" id="CAACVJ010000039">
    <property type="protein sequence ID" value="VEP12094.1"/>
    <property type="molecule type" value="Genomic_DNA"/>
</dbReference>
<dbReference type="Pfam" id="PF02452">
    <property type="entry name" value="PemK_toxin"/>
    <property type="match status" value="1"/>
</dbReference>
<dbReference type="Gene3D" id="2.30.30.110">
    <property type="match status" value="1"/>
</dbReference>
<evidence type="ECO:0000313" key="3">
    <source>
        <dbReference type="EMBL" id="VEP12094.1"/>
    </source>
</evidence>
<dbReference type="GO" id="GO:0003677">
    <property type="term" value="F:DNA binding"/>
    <property type="evidence" value="ECO:0007669"/>
    <property type="project" value="InterPro"/>
</dbReference>
<dbReference type="Proteomes" id="UP000320055">
    <property type="component" value="Unassembled WGS sequence"/>
</dbReference>
<evidence type="ECO:0000256" key="1">
    <source>
        <dbReference type="ARBA" id="ARBA00007521"/>
    </source>
</evidence>
<accession>A0A563VKW9</accession>
<dbReference type="GO" id="GO:0016075">
    <property type="term" value="P:rRNA catabolic process"/>
    <property type="evidence" value="ECO:0007669"/>
    <property type="project" value="TreeGrafter"/>
</dbReference>
<dbReference type="PANTHER" id="PTHR33988">
    <property type="entry name" value="ENDORIBONUCLEASE MAZF-RELATED"/>
    <property type="match status" value="1"/>
</dbReference>
<dbReference type="NCBIfam" id="NF007386">
    <property type="entry name" value="PRK09907.1"/>
    <property type="match status" value="1"/>
</dbReference>
<sequence>MVNSYIPDRGDIIKLSFSPQRGREQAGVRPALVISPLAYNRISHFILACPITSQIKGWRFEVVLPQGLNTYGVILADQVRVLDWQARGAKFLEKVPSEVIEEVLARLSPLVSGG</sequence>
<keyword evidence="4" id="KW-1185">Reference proteome</keyword>
<dbReference type="GO" id="GO:0004521">
    <property type="term" value="F:RNA endonuclease activity"/>
    <property type="evidence" value="ECO:0007669"/>
    <property type="project" value="TreeGrafter"/>
</dbReference>
<dbReference type="InterPro" id="IPR011067">
    <property type="entry name" value="Plasmid_toxin/cell-grow_inhib"/>
</dbReference>
<gene>
    <name evidence="3" type="primary">chpA</name>
    <name evidence="3" type="ORF">H1P_1330013</name>
</gene>